<dbReference type="InterPro" id="IPR006597">
    <property type="entry name" value="Sel1-like"/>
</dbReference>
<evidence type="ECO:0000256" key="3">
    <source>
        <dbReference type="SAM" id="Phobius"/>
    </source>
</evidence>
<keyword evidence="3" id="KW-1133">Transmembrane helix</keyword>
<keyword evidence="6" id="KW-1185">Reference proteome</keyword>
<keyword evidence="3" id="KW-0472">Membrane</keyword>
<dbReference type="Gene3D" id="1.25.40.10">
    <property type="entry name" value="Tetratricopeptide repeat domain"/>
    <property type="match status" value="3"/>
</dbReference>
<organism evidence="5 6">
    <name type="scientific">Clavelina lepadiformis</name>
    <name type="common">Light-bulb sea squirt</name>
    <name type="synonym">Ascidia lepadiformis</name>
    <dbReference type="NCBI Taxonomy" id="159417"/>
    <lineage>
        <taxon>Eukaryota</taxon>
        <taxon>Metazoa</taxon>
        <taxon>Chordata</taxon>
        <taxon>Tunicata</taxon>
        <taxon>Ascidiacea</taxon>
        <taxon>Aplousobranchia</taxon>
        <taxon>Clavelinidae</taxon>
        <taxon>Clavelina</taxon>
    </lineage>
</organism>
<dbReference type="InterPro" id="IPR050767">
    <property type="entry name" value="Sel1_AlgK"/>
</dbReference>
<feature type="transmembrane region" description="Helical" evidence="3">
    <location>
        <begin position="705"/>
        <end position="723"/>
    </location>
</feature>
<dbReference type="PANTHER" id="PTHR11102:SF147">
    <property type="entry name" value="SEL1L ADAPTOR SUBUNIT OF ERAD E3 UBIQUITIN LIGASE"/>
    <property type="match status" value="1"/>
</dbReference>
<dbReference type="InterPro" id="IPR011990">
    <property type="entry name" value="TPR-like_helical_dom_sf"/>
</dbReference>
<comment type="caution">
    <text evidence="5">The sequence shown here is derived from an EMBL/GenBank/DDBJ whole genome shotgun (WGS) entry which is preliminary data.</text>
</comment>
<evidence type="ECO:0000256" key="4">
    <source>
        <dbReference type="SAM" id="SignalP"/>
    </source>
</evidence>
<dbReference type="Pfam" id="PF08238">
    <property type="entry name" value="Sel1"/>
    <property type="match status" value="11"/>
</dbReference>
<feature type="signal peptide" evidence="4">
    <location>
        <begin position="1"/>
        <end position="24"/>
    </location>
</feature>
<feature type="compositionally biased region" description="Basic and acidic residues" evidence="2">
    <location>
        <begin position="27"/>
        <end position="47"/>
    </location>
</feature>
<feature type="compositionally biased region" description="Basic and acidic residues" evidence="2">
    <location>
        <begin position="56"/>
        <end position="82"/>
    </location>
</feature>
<gene>
    <name evidence="5" type="ORF">CVLEPA_LOCUS13282</name>
</gene>
<keyword evidence="3" id="KW-0812">Transmembrane</keyword>
<protein>
    <submittedName>
        <fullName evidence="5">Uncharacterized protein</fullName>
    </submittedName>
</protein>
<keyword evidence="4" id="KW-0732">Signal</keyword>
<evidence type="ECO:0000256" key="1">
    <source>
        <dbReference type="ARBA" id="ARBA00038101"/>
    </source>
</evidence>
<evidence type="ECO:0000313" key="6">
    <source>
        <dbReference type="Proteomes" id="UP001642483"/>
    </source>
</evidence>
<feature type="region of interest" description="Disordered" evidence="2">
    <location>
        <begin position="27"/>
        <end position="92"/>
    </location>
</feature>
<evidence type="ECO:0000256" key="2">
    <source>
        <dbReference type="SAM" id="MobiDB-lite"/>
    </source>
</evidence>
<proteinExistence type="inferred from homology"/>
<sequence length="728" mass="82131">MVGICRSTLSLIVFLLFICITTESREISNQDKDDNDRNSKAEQDTFKAGHTSEPITLEKLDENYIKGDQSEKTEKQETEKSSWQDATGSNAEADVDVKQEPFKVREHSPLRNNYHEQDPPLIEPSPVETSPAAINEMKKDDEYKKINDVYEEGMSIINNSHVWSTVIRGYQLLRDASKMGHVEAEIEIGFAYLFGIYLKQQIEAAKEIFLKHAKDGNTRAQAGLGFMYATGLGTNSSQAKALVYLTFSALGDDAMGRMMLGYRYWAGIGVPQSCETSLNHYRKVAEQVASTIKLTGGPLRLRSRLLDEEENRGNSYGRVDEDLIQYYQFLADKGETSAQVTLGRLNYEGSQGFEQDHVKAFEYFTRAADGGNADAQGYLGKIFAQGSEKIKQNNETALKYFKQATEQGSAVGQAGLGLMYLYGKGVKVDYEKAFKYFQASADQGWAEGQLHLGNMYFHGHGVQRDYKTAHRFFNLAAQNGHLLALYYLAKMHASGTGVVRTCRTAVELYKNVCERGRWSLMFEQAYSQYKAGHADSALTVYLLLAELGYEVAQSNVAYILDQGQSLILPNQTYTRALLHWERAATQGYPIARIKLGDYHYYGKGTDVDYEIAASHYKVATEQDKNAQAMFNLGYMHEQGLGMKRDIHLAKRHYDMAAEASPDAVAPVSLALMKIGFLFALEFLQNQRWLHTSSISRFTLYLPEEWDLYLMTLLALMLGFVLAYRRQMR</sequence>
<dbReference type="SMART" id="SM00671">
    <property type="entry name" value="SEL1"/>
    <property type="match status" value="11"/>
</dbReference>
<dbReference type="Proteomes" id="UP001642483">
    <property type="component" value="Unassembled WGS sequence"/>
</dbReference>
<dbReference type="PANTHER" id="PTHR11102">
    <property type="entry name" value="SEL-1-LIKE PROTEIN"/>
    <property type="match status" value="1"/>
</dbReference>
<name>A0ABP0FVR1_CLALP</name>
<reference evidence="5 6" key="1">
    <citation type="submission" date="2024-02" db="EMBL/GenBank/DDBJ databases">
        <authorList>
            <person name="Daric V."/>
            <person name="Darras S."/>
        </authorList>
    </citation>
    <scope>NUCLEOTIDE SEQUENCE [LARGE SCALE GENOMIC DNA]</scope>
</reference>
<comment type="similarity">
    <text evidence="1">Belongs to the sel-1 family.</text>
</comment>
<evidence type="ECO:0000313" key="5">
    <source>
        <dbReference type="EMBL" id="CAK8682624.1"/>
    </source>
</evidence>
<dbReference type="EMBL" id="CAWYQH010000096">
    <property type="protein sequence ID" value="CAK8682624.1"/>
    <property type="molecule type" value="Genomic_DNA"/>
</dbReference>
<accession>A0ABP0FVR1</accession>
<dbReference type="SUPFAM" id="SSF81901">
    <property type="entry name" value="HCP-like"/>
    <property type="match status" value="3"/>
</dbReference>
<feature type="chain" id="PRO_5045788776" evidence="4">
    <location>
        <begin position="25"/>
        <end position="728"/>
    </location>
</feature>